<dbReference type="AlphaFoldDB" id="A0A919SS21"/>
<dbReference type="Proteomes" id="UP000680865">
    <property type="component" value="Unassembled WGS sequence"/>
</dbReference>
<evidence type="ECO:0000313" key="2">
    <source>
        <dbReference type="Proteomes" id="UP000680865"/>
    </source>
</evidence>
<accession>A0A919SS21</accession>
<reference evidence="1" key="1">
    <citation type="submission" date="2021-03" db="EMBL/GenBank/DDBJ databases">
        <title>Whole genome shotgun sequence of Actinoplanes consettensis NBRC 14913.</title>
        <authorList>
            <person name="Komaki H."/>
            <person name="Tamura T."/>
        </authorList>
    </citation>
    <scope>NUCLEOTIDE SEQUENCE</scope>
    <source>
        <strain evidence="1">NBRC 14913</strain>
    </source>
</reference>
<keyword evidence="2" id="KW-1185">Reference proteome</keyword>
<gene>
    <name evidence="1" type="ORF">Aco04nite_52680</name>
</gene>
<organism evidence="1 2">
    <name type="scientific">Winogradskya consettensis</name>
    <dbReference type="NCBI Taxonomy" id="113560"/>
    <lineage>
        <taxon>Bacteria</taxon>
        <taxon>Bacillati</taxon>
        <taxon>Actinomycetota</taxon>
        <taxon>Actinomycetes</taxon>
        <taxon>Micromonosporales</taxon>
        <taxon>Micromonosporaceae</taxon>
        <taxon>Winogradskya</taxon>
    </lineage>
</organism>
<proteinExistence type="predicted"/>
<evidence type="ECO:0000313" key="1">
    <source>
        <dbReference type="EMBL" id="GIM76889.1"/>
    </source>
</evidence>
<name>A0A919SS21_9ACTN</name>
<dbReference type="RefSeq" id="WP_212999895.1">
    <property type="nucleotide sequence ID" value="NZ_BAAATW010000005.1"/>
</dbReference>
<comment type="caution">
    <text evidence="1">The sequence shown here is derived from an EMBL/GenBank/DDBJ whole genome shotgun (WGS) entry which is preliminary data.</text>
</comment>
<dbReference type="EMBL" id="BOQP01000028">
    <property type="protein sequence ID" value="GIM76889.1"/>
    <property type="molecule type" value="Genomic_DNA"/>
</dbReference>
<sequence>MFESKDVSVVNFSASTPGALFAKAAEWCNANDGRYEIGAVQFEENIHGVAPDERYDLGIYFGPQGQPG</sequence>
<protein>
    <submittedName>
        <fullName evidence="1">Uncharacterized protein</fullName>
    </submittedName>
</protein>